<dbReference type="AlphaFoldDB" id="A0A8H4KZI1"/>
<dbReference type="InterPro" id="IPR019999">
    <property type="entry name" value="Anth_synth_I-like"/>
</dbReference>
<organism evidence="6 7">
    <name type="scientific">Fusarium albosuccineum</name>
    <dbReference type="NCBI Taxonomy" id="1237068"/>
    <lineage>
        <taxon>Eukaryota</taxon>
        <taxon>Fungi</taxon>
        <taxon>Dikarya</taxon>
        <taxon>Ascomycota</taxon>
        <taxon>Pezizomycotina</taxon>
        <taxon>Sordariomycetes</taxon>
        <taxon>Hypocreomycetidae</taxon>
        <taxon>Hypocreales</taxon>
        <taxon>Nectriaceae</taxon>
        <taxon>Fusarium</taxon>
        <taxon>Fusarium decemcellulare species complex</taxon>
    </lineage>
</organism>
<dbReference type="EMBL" id="JAADYS010002305">
    <property type="protein sequence ID" value="KAF4458952.1"/>
    <property type="molecule type" value="Genomic_DNA"/>
</dbReference>
<dbReference type="Gene3D" id="3.60.120.10">
    <property type="entry name" value="Anthranilate synthase"/>
    <property type="match status" value="1"/>
</dbReference>
<dbReference type="GO" id="GO:0046872">
    <property type="term" value="F:metal ion binding"/>
    <property type="evidence" value="ECO:0007669"/>
    <property type="project" value="UniProtKB-KW"/>
</dbReference>
<sequence length="441" mass="47908">MSTFETTFTLLPSQSGLLEIAVKLLNDHRHGDYYAYERGELWHVGLGSRSSLLVNPSGTNATINDQATKKTFEITGSVADVAREFLGKHSVPNGKIFGYVGFNYAAHSQGQTFKPGNWPLLSLLVPRIEITLAQDRVTIKGDDAHEINTLYDLIRAPLEAGIPRPSADVNTLAQGDEYLKRVVDALSEIAAGKYEKVIASRAVELAEKFDVPGTLLRGRRSNTPARSFALSHEGFEATGFSPELVMLLADGKVTTEPLAGTRSREGSAAEVEKLRNDLVSDPKEIVEHVISVREAIEELNRVCAKDTVAVEDFMSIRPRGSVQHLGSRVAGSLAPGKDAWDAFNVLFPSITASGIPKLAALQAIQRLEPQPRELYSGAVLLIEGAGFFEATLVLRTIFQDASRRWLQAGAGVISQSIPEREFTETREKLASIAPYAASALA</sequence>
<dbReference type="Pfam" id="PF00425">
    <property type="entry name" value="Chorismate_bind"/>
    <property type="match status" value="1"/>
</dbReference>
<evidence type="ECO:0000256" key="3">
    <source>
        <dbReference type="ARBA" id="ARBA00022842"/>
    </source>
</evidence>
<dbReference type="InterPro" id="IPR019996">
    <property type="entry name" value="Salicylate_synthase"/>
</dbReference>
<gene>
    <name evidence="6" type="ORF">FALBO_14303</name>
</gene>
<evidence type="ECO:0000259" key="5">
    <source>
        <dbReference type="Pfam" id="PF00425"/>
    </source>
</evidence>
<proteinExistence type="predicted"/>
<keyword evidence="7" id="KW-1185">Reference proteome</keyword>
<dbReference type="GO" id="GO:0000162">
    <property type="term" value="P:L-tryptophan biosynthetic process"/>
    <property type="evidence" value="ECO:0007669"/>
    <property type="project" value="TreeGrafter"/>
</dbReference>
<feature type="domain" description="Chorismate-utilising enzyme C-terminal" evidence="5">
    <location>
        <begin position="176"/>
        <end position="428"/>
    </location>
</feature>
<name>A0A8H4KZI1_9HYPO</name>
<dbReference type="SUPFAM" id="SSF56322">
    <property type="entry name" value="ADC synthase"/>
    <property type="match status" value="1"/>
</dbReference>
<dbReference type="InterPro" id="IPR005801">
    <property type="entry name" value="ADC_synthase"/>
</dbReference>
<evidence type="ECO:0000313" key="6">
    <source>
        <dbReference type="EMBL" id="KAF4458952.1"/>
    </source>
</evidence>
<dbReference type="OrthoDB" id="1865897at2759"/>
<evidence type="ECO:0000256" key="1">
    <source>
        <dbReference type="ARBA" id="ARBA00001946"/>
    </source>
</evidence>
<dbReference type="PANTHER" id="PTHR11236">
    <property type="entry name" value="AMINOBENZOATE/ANTHRANILATE SYNTHASE"/>
    <property type="match status" value="1"/>
</dbReference>
<evidence type="ECO:0000256" key="4">
    <source>
        <dbReference type="ARBA" id="ARBA00023239"/>
    </source>
</evidence>
<dbReference type="Proteomes" id="UP000554235">
    <property type="component" value="Unassembled WGS sequence"/>
</dbReference>
<keyword evidence="2" id="KW-0479">Metal-binding</keyword>
<keyword evidence="3" id="KW-0460">Magnesium</keyword>
<evidence type="ECO:0000313" key="7">
    <source>
        <dbReference type="Proteomes" id="UP000554235"/>
    </source>
</evidence>
<evidence type="ECO:0000256" key="2">
    <source>
        <dbReference type="ARBA" id="ARBA00022723"/>
    </source>
</evidence>
<dbReference type="NCBIfam" id="TIGR03494">
    <property type="entry name" value="salicyl_syn"/>
    <property type="match status" value="1"/>
</dbReference>
<dbReference type="InterPro" id="IPR015890">
    <property type="entry name" value="Chorismate_C"/>
</dbReference>
<protein>
    <submittedName>
        <fullName evidence="6">ADC synthase</fullName>
    </submittedName>
</protein>
<dbReference type="GO" id="GO:0008909">
    <property type="term" value="F:isochorismate synthase activity"/>
    <property type="evidence" value="ECO:0007669"/>
    <property type="project" value="InterPro"/>
</dbReference>
<keyword evidence="4" id="KW-0456">Lyase</keyword>
<comment type="cofactor">
    <cofactor evidence="1">
        <name>Mg(2+)</name>
        <dbReference type="ChEBI" id="CHEBI:18420"/>
    </cofactor>
</comment>
<accession>A0A8H4KZI1</accession>
<comment type="caution">
    <text evidence="6">The sequence shown here is derived from an EMBL/GenBank/DDBJ whole genome shotgun (WGS) entry which is preliminary data.</text>
</comment>
<dbReference type="PANTHER" id="PTHR11236:SF48">
    <property type="entry name" value="ISOCHORISMATE SYNTHASE MENF"/>
    <property type="match status" value="1"/>
</dbReference>
<reference evidence="6 7" key="1">
    <citation type="submission" date="2020-01" db="EMBL/GenBank/DDBJ databases">
        <title>Identification and distribution of gene clusters putatively required for synthesis of sphingolipid metabolism inhibitors in phylogenetically diverse species of the filamentous fungus Fusarium.</title>
        <authorList>
            <person name="Kim H.-S."/>
            <person name="Busman M."/>
            <person name="Brown D.W."/>
            <person name="Divon H."/>
            <person name="Uhlig S."/>
            <person name="Proctor R.H."/>
        </authorList>
    </citation>
    <scope>NUCLEOTIDE SEQUENCE [LARGE SCALE GENOMIC DNA]</scope>
    <source>
        <strain evidence="6 7">NRRL 20459</strain>
    </source>
</reference>
<dbReference type="GO" id="GO:0016833">
    <property type="term" value="F:oxo-acid-lyase activity"/>
    <property type="evidence" value="ECO:0007669"/>
    <property type="project" value="InterPro"/>
</dbReference>